<dbReference type="EMBL" id="BKCJ010002244">
    <property type="protein sequence ID" value="GEU47254.1"/>
    <property type="molecule type" value="Genomic_DNA"/>
</dbReference>
<organism evidence="1">
    <name type="scientific">Tanacetum cinerariifolium</name>
    <name type="common">Dalmatian daisy</name>
    <name type="synonym">Chrysanthemum cinerariifolium</name>
    <dbReference type="NCBI Taxonomy" id="118510"/>
    <lineage>
        <taxon>Eukaryota</taxon>
        <taxon>Viridiplantae</taxon>
        <taxon>Streptophyta</taxon>
        <taxon>Embryophyta</taxon>
        <taxon>Tracheophyta</taxon>
        <taxon>Spermatophyta</taxon>
        <taxon>Magnoliopsida</taxon>
        <taxon>eudicotyledons</taxon>
        <taxon>Gunneridae</taxon>
        <taxon>Pentapetalae</taxon>
        <taxon>asterids</taxon>
        <taxon>campanulids</taxon>
        <taxon>Asterales</taxon>
        <taxon>Asteraceae</taxon>
        <taxon>Asteroideae</taxon>
        <taxon>Anthemideae</taxon>
        <taxon>Anthemidinae</taxon>
        <taxon>Tanacetum</taxon>
    </lineage>
</organism>
<accession>A0A6L2KHA0</accession>
<reference evidence="1" key="1">
    <citation type="journal article" date="2019" name="Sci. Rep.">
        <title>Draft genome of Tanacetum cinerariifolium, the natural source of mosquito coil.</title>
        <authorList>
            <person name="Yamashiro T."/>
            <person name="Shiraishi A."/>
            <person name="Satake H."/>
            <person name="Nakayama K."/>
        </authorList>
    </citation>
    <scope>NUCLEOTIDE SEQUENCE</scope>
</reference>
<evidence type="ECO:0000313" key="1">
    <source>
        <dbReference type="EMBL" id="GEU47254.1"/>
    </source>
</evidence>
<gene>
    <name evidence="1" type="ORF">Tci_019232</name>
</gene>
<comment type="caution">
    <text evidence="1">The sequence shown here is derived from an EMBL/GenBank/DDBJ whole genome shotgun (WGS) entry which is preliminary data.</text>
</comment>
<protein>
    <submittedName>
        <fullName evidence="1">Uncharacterized protein</fullName>
    </submittedName>
</protein>
<dbReference type="AlphaFoldDB" id="A0A6L2KHA0"/>
<name>A0A6L2KHA0_TANCI</name>
<proteinExistence type="predicted"/>
<sequence>MLLNQPEDISRLFRESATCHQMECFGNEVYGSHSEGFGVTPLINEFRLCNSDEWRSRNHGGRVIIHGYSGGDMVFAMD</sequence>